<evidence type="ECO:0000256" key="12">
    <source>
        <dbReference type="ARBA" id="ARBA00077200"/>
    </source>
</evidence>
<evidence type="ECO:0000259" key="16">
    <source>
        <dbReference type="PROSITE" id="PS51425"/>
    </source>
</evidence>
<dbReference type="FunFam" id="1.25.10.10:FF:000449">
    <property type="entry name" value="Cohesin subunit SA-3"/>
    <property type="match status" value="1"/>
</dbReference>
<dbReference type="InterPro" id="IPR056396">
    <property type="entry name" value="HEAT_SCC3-SA"/>
</dbReference>
<dbReference type="Pfam" id="PF24571">
    <property type="entry name" value="HEAT_SCC3-SA"/>
    <property type="match status" value="1"/>
</dbReference>
<dbReference type="InterPro" id="IPR011989">
    <property type="entry name" value="ARM-like"/>
</dbReference>
<evidence type="ECO:0000256" key="15">
    <source>
        <dbReference type="SAM" id="MobiDB-lite"/>
    </source>
</evidence>
<dbReference type="GO" id="GO:0007062">
    <property type="term" value="P:sister chromatid cohesion"/>
    <property type="evidence" value="ECO:0007669"/>
    <property type="project" value="UniProtKB-ARBA"/>
</dbReference>
<reference evidence="17" key="1">
    <citation type="submission" date="2020-10" db="EMBL/GenBank/DDBJ databases">
        <authorList>
            <person name="Han B."/>
            <person name="Lu T."/>
            <person name="Zhao Q."/>
            <person name="Huang X."/>
            <person name="Zhao Y."/>
        </authorList>
    </citation>
    <scope>NUCLEOTIDE SEQUENCE</scope>
</reference>
<dbReference type="PANTHER" id="PTHR11199">
    <property type="entry name" value="STROMAL ANTIGEN"/>
    <property type="match status" value="1"/>
</dbReference>
<organism evidence="17 18">
    <name type="scientific">Miscanthus lutarioriparius</name>
    <dbReference type="NCBI Taxonomy" id="422564"/>
    <lineage>
        <taxon>Eukaryota</taxon>
        <taxon>Viridiplantae</taxon>
        <taxon>Streptophyta</taxon>
        <taxon>Embryophyta</taxon>
        <taxon>Tracheophyta</taxon>
        <taxon>Spermatophyta</taxon>
        <taxon>Magnoliopsida</taxon>
        <taxon>Liliopsida</taxon>
        <taxon>Poales</taxon>
        <taxon>Poaceae</taxon>
        <taxon>PACMAD clade</taxon>
        <taxon>Panicoideae</taxon>
        <taxon>Andropogonodae</taxon>
        <taxon>Andropogoneae</taxon>
        <taxon>Saccharinae</taxon>
        <taxon>Miscanthus</taxon>
    </lineage>
</organism>
<evidence type="ECO:0000313" key="18">
    <source>
        <dbReference type="Proteomes" id="UP000604825"/>
    </source>
</evidence>
<dbReference type="EMBL" id="CAJGYO010000009">
    <property type="protein sequence ID" value="CAD6252970.1"/>
    <property type="molecule type" value="Genomic_DNA"/>
</dbReference>
<name>A0A811Q6X0_9POAL</name>
<feature type="compositionally biased region" description="Basic residues" evidence="15">
    <location>
        <begin position="9"/>
        <end position="18"/>
    </location>
</feature>
<evidence type="ECO:0000256" key="1">
    <source>
        <dbReference type="ARBA" id="ARBA00004286"/>
    </source>
</evidence>
<dbReference type="GO" id="GO:0003682">
    <property type="term" value="F:chromatin binding"/>
    <property type="evidence" value="ECO:0007669"/>
    <property type="project" value="TreeGrafter"/>
</dbReference>
<dbReference type="PANTHER" id="PTHR11199:SF0">
    <property type="entry name" value="LD34181P-RELATED"/>
    <property type="match status" value="1"/>
</dbReference>
<feature type="region of interest" description="Disordered" evidence="15">
    <location>
        <begin position="1"/>
        <end position="47"/>
    </location>
</feature>
<dbReference type="GO" id="GO:0051321">
    <property type="term" value="P:meiotic cell cycle"/>
    <property type="evidence" value="ECO:0007669"/>
    <property type="project" value="UniProtKB-KW"/>
</dbReference>
<keyword evidence="4" id="KW-0597">Phosphoprotein</keyword>
<feature type="compositionally biased region" description="Basic and acidic residues" evidence="15">
    <location>
        <begin position="1034"/>
        <end position="1060"/>
    </location>
</feature>
<accession>A0A811Q6X0</accession>
<keyword evidence="5" id="KW-0159">Chromosome partition</keyword>
<dbReference type="GO" id="GO:0008278">
    <property type="term" value="C:cohesin complex"/>
    <property type="evidence" value="ECO:0007669"/>
    <property type="project" value="TreeGrafter"/>
</dbReference>
<dbReference type="Gene3D" id="1.25.10.10">
    <property type="entry name" value="Leucine-rich Repeat Variant"/>
    <property type="match status" value="1"/>
</dbReference>
<dbReference type="Pfam" id="PF08514">
    <property type="entry name" value="STAG"/>
    <property type="match status" value="1"/>
</dbReference>
<dbReference type="GO" id="GO:0005634">
    <property type="term" value="C:nucleus"/>
    <property type="evidence" value="ECO:0007669"/>
    <property type="project" value="TreeGrafter"/>
</dbReference>
<keyword evidence="6" id="KW-0539">Nucleus</keyword>
<evidence type="ECO:0000256" key="8">
    <source>
        <dbReference type="ARBA" id="ARBA00023306"/>
    </source>
</evidence>
<dbReference type="InterPro" id="IPR039662">
    <property type="entry name" value="Cohesin_Scc3/SA"/>
</dbReference>
<keyword evidence="3" id="KW-0158">Chromosome</keyword>
<evidence type="ECO:0000256" key="10">
    <source>
        <dbReference type="ARBA" id="ARBA00064253"/>
    </source>
</evidence>
<dbReference type="GO" id="GO:0007059">
    <property type="term" value="P:chromosome segregation"/>
    <property type="evidence" value="ECO:0007669"/>
    <property type="project" value="UniProtKB-KW"/>
</dbReference>
<dbReference type="OrthoDB" id="498590at2759"/>
<dbReference type="InterPro" id="IPR020839">
    <property type="entry name" value="SCD"/>
</dbReference>
<dbReference type="AlphaFoldDB" id="A0A811Q6X0"/>
<keyword evidence="18" id="KW-1185">Reference proteome</keyword>
<evidence type="ECO:0000256" key="13">
    <source>
        <dbReference type="ARBA" id="ARBA00081834"/>
    </source>
</evidence>
<feature type="compositionally biased region" description="Basic and acidic residues" evidence="15">
    <location>
        <begin position="1014"/>
        <end position="1024"/>
    </location>
</feature>
<evidence type="ECO:0000256" key="7">
    <source>
        <dbReference type="ARBA" id="ARBA00023254"/>
    </source>
</evidence>
<dbReference type="Pfam" id="PF21581">
    <property type="entry name" value="SCD"/>
    <property type="match status" value="1"/>
</dbReference>
<evidence type="ECO:0000313" key="17">
    <source>
        <dbReference type="EMBL" id="CAD6252970.1"/>
    </source>
</evidence>
<protein>
    <recommendedName>
        <fullName evidence="11">Cohesin subunit SA-3</fullName>
    </recommendedName>
    <alternativeName>
        <fullName evidence="13">SCC3 homolog 3</fullName>
    </alternativeName>
    <alternativeName>
        <fullName evidence="12">Stromal antigen 3</fullName>
    </alternativeName>
    <alternativeName>
        <fullName evidence="14">Stromalin-3</fullName>
    </alternativeName>
</protein>
<comment type="subunit">
    <text evidence="10">Component of the meiosis-specific cohesin complex, which also contains the SMC1 (SMC1A or SMC1B) and SMC3 heterodimer. Such complex likely contains RAD21, or the meiosis-specific related protein REC8. Interacts with CCDC79/TERB1; recruiting cohesin to telomeres to develop structural rigidity.</text>
</comment>
<evidence type="ECO:0000256" key="4">
    <source>
        <dbReference type="ARBA" id="ARBA00022553"/>
    </source>
</evidence>
<dbReference type="GO" id="GO:0000785">
    <property type="term" value="C:chromatin"/>
    <property type="evidence" value="ECO:0007669"/>
    <property type="project" value="TreeGrafter"/>
</dbReference>
<gene>
    <name evidence="17" type="ORF">NCGR_LOCUS36616</name>
</gene>
<evidence type="ECO:0000256" key="9">
    <source>
        <dbReference type="ARBA" id="ARBA00057292"/>
    </source>
</evidence>
<evidence type="ECO:0000256" key="5">
    <source>
        <dbReference type="ARBA" id="ARBA00022829"/>
    </source>
</evidence>
<evidence type="ECO:0000256" key="3">
    <source>
        <dbReference type="ARBA" id="ARBA00022454"/>
    </source>
</evidence>
<keyword evidence="8" id="KW-0131">Cell cycle</keyword>
<evidence type="ECO:0000256" key="2">
    <source>
        <dbReference type="ARBA" id="ARBA00005486"/>
    </source>
</evidence>
<keyword evidence="7" id="KW-0469">Meiosis</keyword>
<evidence type="ECO:0000256" key="14">
    <source>
        <dbReference type="ARBA" id="ARBA00082975"/>
    </source>
</evidence>
<feature type="region of interest" description="Disordered" evidence="15">
    <location>
        <begin position="1014"/>
        <end position="1089"/>
    </location>
</feature>
<dbReference type="InterPro" id="IPR013721">
    <property type="entry name" value="STAG"/>
</dbReference>
<feature type="compositionally biased region" description="Polar residues" evidence="15">
    <location>
        <begin position="1061"/>
        <end position="1070"/>
    </location>
</feature>
<dbReference type="PROSITE" id="PS51425">
    <property type="entry name" value="SCD"/>
    <property type="match status" value="1"/>
</dbReference>
<sequence length="1156" mass="131305">MEETLASLRRPKRRGRPPRPREEYHHADFEDVAEADGLAPPQSKRKRAASAAAAASLEDQPLIDIIKHNGRLISHAVKRLVEDYESKKNSVTFQILTMLFEACGAKHEIYPDYLRESDVDDIVVSLVDLARKGLVEDNYNSKHKDLKNFKENLVSFWDSLVLECQNGPLFDDLLFQKIKDYVVALSCAPPRVYRQVASLIGLQLVTSFISVAKTLSGQRETTQRQLNAEKKKQSDGPLIESLNNRLTLTHANITYLEELMRKIFGGLFMHRYRDVDPEIRMSCIRSLGIWVVSYPSLFLQDIYLKYLGWTLNDKNAGVRRTSILALQSLYEVDDNIPSLGLFTERFYTRMIQLADDIDVSVAVSAIGLIKQLLRHQLLSDDDLGPLYDLLIDEPPMIRRAIGELVYDHLIAQNIKISHPGARDGENEPSEVHIGRMLQILREFSDDPVLSSYVIDDIWDDMKAMKDWRCIVSVLLDENPAIELTDMDGTNLVRMLHASARKAVGERIVPAVDNRKLYYNKGQKELLENSRREITSALLTRYPQLLRKFISDKAKISHLVDMMTLLKLELYSYKRQEKHFKTAIDLIADAFFKHGEKGPLRSCIKAIIFCCTECQADLKDYAENKLKNLEDELVLKVRTAIKEVEAGDDEYSLLVNLKRLYELQLSKPVKNDSLFEDMYRILAHLRDMDNEVKSFLLLNMHLQVAWCLHAIDGENPSETCIDELLSKQSSLFDQLYYYLVVLPTYQKEGRSTTVLSCRVCIITAEMWCLFKKSKYSSTRLESLGYLPQSDMVQKFWKLCEQQLNISDETEDEDANEEYIEDTNRDAVMIAAAKLVLADTVSKDYLGPEIVSHYISHGASTTEIIKHLITSLKKNTNFDMGALFFEALKRAYERYMAHVHDGENLILTGKSYSECQDLASRLAGSYVGAARIKNKSDILKIIQDGVSFAFVDLPNQLSFLEAALLPFVSKLQSSDIPDILADVEKRTQDTNMVGDQGAWRPFFTFVEHLRDKHAKNEVLHEEEEKPVRRRGRPRKVRDVPDAPDLRGARDVHGKKLFRDEGHNSSGEESISASDHQGHGEDDDSDGDADQPLINTIRSSTVKLRSLKVSQQGTSSHKGVPGPSAIAERMHAVPQIAGDDSQTLDDKFKQHSGLALTSV</sequence>
<comment type="caution">
    <text evidence="17">The sequence shown here is derived from an EMBL/GenBank/DDBJ whole genome shotgun (WGS) entry which is preliminary data.</text>
</comment>
<comment type="similarity">
    <text evidence="2">Belongs to the SCC3 family.</text>
</comment>
<feature type="compositionally biased region" description="Basic and acidic residues" evidence="15">
    <location>
        <begin position="19"/>
        <end position="29"/>
    </location>
</feature>
<proteinExistence type="inferred from homology"/>
<dbReference type="Proteomes" id="UP000604825">
    <property type="component" value="Unassembled WGS sequence"/>
</dbReference>
<comment type="function">
    <text evidence="9">Meiosis specific component of cohesin complex. The cohesin complex is required for the cohesion of sister chromatids after DNA replication. The cohesin complex apparently forms a large proteinaceous ring within which sister chromatids can be trapped. At anaphase, the complex is cleaved and dissociates from chromatin, allowing sister chromatids to segregate. The meiosis-specific cohesin complex probably replaces mitosis specific cohesin complex when it dissociates from chromatin during prophase I.</text>
</comment>
<comment type="subcellular location">
    <subcellularLocation>
        <location evidence="1">Chromosome</location>
    </subcellularLocation>
</comment>
<evidence type="ECO:0000256" key="6">
    <source>
        <dbReference type="ARBA" id="ARBA00023242"/>
    </source>
</evidence>
<evidence type="ECO:0000256" key="11">
    <source>
        <dbReference type="ARBA" id="ARBA00067279"/>
    </source>
</evidence>
<dbReference type="InterPro" id="IPR016024">
    <property type="entry name" value="ARM-type_fold"/>
</dbReference>
<feature type="domain" description="SCD" evidence="16">
    <location>
        <begin position="268"/>
        <end position="353"/>
    </location>
</feature>
<dbReference type="SUPFAM" id="SSF48371">
    <property type="entry name" value="ARM repeat"/>
    <property type="match status" value="1"/>
</dbReference>